<dbReference type="EMBL" id="OU898281">
    <property type="protein sequence ID" value="CAG9836463.1"/>
    <property type="molecule type" value="Genomic_DNA"/>
</dbReference>
<evidence type="ECO:0000313" key="9">
    <source>
        <dbReference type="Proteomes" id="UP001153709"/>
    </source>
</evidence>
<dbReference type="SUPFAM" id="SSF51069">
    <property type="entry name" value="Carbonic anhydrase"/>
    <property type="match status" value="1"/>
</dbReference>
<evidence type="ECO:0000256" key="6">
    <source>
        <dbReference type="SAM" id="SignalP"/>
    </source>
</evidence>
<feature type="signal peptide" evidence="6">
    <location>
        <begin position="1"/>
        <end position="24"/>
    </location>
</feature>
<dbReference type="AlphaFoldDB" id="A0A9N9T1B2"/>
<keyword evidence="6" id="KW-0732">Signal</keyword>
<evidence type="ECO:0000256" key="1">
    <source>
        <dbReference type="ARBA" id="ARBA00010718"/>
    </source>
</evidence>
<dbReference type="InterPro" id="IPR001148">
    <property type="entry name" value="CA_dom"/>
</dbReference>
<evidence type="ECO:0000313" key="8">
    <source>
        <dbReference type="EMBL" id="CAG9836463.1"/>
    </source>
</evidence>
<sequence>MVVKFRCLEIKLFVVSVLLQLSYGQDFGYEGSMGPQFWGRKYKGCNGGKLQSPIDIEINNVVKINFPPLSFENFDKPIETVKLENNGHTVQLSIRQGDIPKIRGGPLNGTYCFAQLHFHWGRNDYEGSENLINNRSYPLETHLVFYKEDYGNFSNALADDDGLTVLSFLYHITRTENKKYEKFEHELPQVENMNSSVDIVNFDSLNDFTTTDRDKYFTYKGSLTTPPCSEVVTWIEFAHTIPLSHEQLQVFRLITGNAGKINHNFRPVQAVNDRVIYASVPTIDSASSKIEQTAWLLVVSLFKTYLLFSFVVN</sequence>
<protein>
    <recommendedName>
        <fullName evidence="2">carbonic anhydrase</fullName>
        <ecNumber evidence="2">4.2.1.1</ecNumber>
    </recommendedName>
</protein>
<dbReference type="PROSITE" id="PS51144">
    <property type="entry name" value="ALPHA_CA_2"/>
    <property type="match status" value="1"/>
</dbReference>
<accession>A0A9N9T1B2</accession>
<evidence type="ECO:0000256" key="5">
    <source>
        <dbReference type="ARBA" id="ARBA00023180"/>
    </source>
</evidence>
<keyword evidence="3" id="KW-0479">Metal-binding</keyword>
<dbReference type="PANTHER" id="PTHR18952:SF124">
    <property type="entry name" value="CARBONIC ANHYDRASE 7"/>
    <property type="match status" value="1"/>
</dbReference>
<feature type="chain" id="PRO_5040314762" description="carbonic anhydrase" evidence="6">
    <location>
        <begin position="25"/>
        <end position="313"/>
    </location>
</feature>
<organism evidence="8 9">
    <name type="scientific">Diabrotica balteata</name>
    <name type="common">Banded cucumber beetle</name>
    <dbReference type="NCBI Taxonomy" id="107213"/>
    <lineage>
        <taxon>Eukaryota</taxon>
        <taxon>Metazoa</taxon>
        <taxon>Ecdysozoa</taxon>
        <taxon>Arthropoda</taxon>
        <taxon>Hexapoda</taxon>
        <taxon>Insecta</taxon>
        <taxon>Pterygota</taxon>
        <taxon>Neoptera</taxon>
        <taxon>Endopterygota</taxon>
        <taxon>Coleoptera</taxon>
        <taxon>Polyphaga</taxon>
        <taxon>Cucujiformia</taxon>
        <taxon>Chrysomeloidea</taxon>
        <taxon>Chrysomelidae</taxon>
        <taxon>Galerucinae</taxon>
        <taxon>Diabroticina</taxon>
        <taxon>Diabroticites</taxon>
        <taxon>Diabrotica</taxon>
    </lineage>
</organism>
<keyword evidence="4" id="KW-0862">Zinc</keyword>
<dbReference type="GO" id="GO:0008270">
    <property type="term" value="F:zinc ion binding"/>
    <property type="evidence" value="ECO:0007669"/>
    <property type="project" value="InterPro"/>
</dbReference>
<feature type="domain" description="Alpha-carbonic anhydrase" evidence="7">
    <location>
        <begin position="25"/>
        <end position="280"/>
    </location>
</feature>
<dbReference type="InterPro" id="IPR023561">
    <property type="entry name" value="Carbonic_anhydrase_a-class"/>
</dbReference>
<keyword evidence="5" id="KW-0325">Glycoprotein</keyword>
<dbReference type="OrthoDB" id="429145at2759"/>
<dbReference type="FunFam" id="3.10.200.10:FF:000003">
    <property type="entry name" value="Carbonic anhydrase 12"/>
    <property type="match status" value="1"/>
</dbReference>
<comment type="similarity">
    <text evidence="1">Belongs to the alpha-carbonic anhydrase family.</text>
</comment>
<dbReference type="SMART" id="SM01057">
    <property type="entry name" value="Carb_anhydrase"/>
    <property type="match status" value="1"/>
</dbReference>
<gene>
    <name evidence="8" type="ORF">DIABBA_LOCUS9549</name>
</gene>
<dbReference type="EC" id="4.2.1.1" evidence="2"/>
<evidence type="ECO:0000256" key="2">
    <source>
        <dbReference type="ARBA" id="ARBA00012925"/>
    </source>
</evidence>
<dbReference type="Gene3D" id="3.10.200.10">
    <property type="entry name" value="Alpha carbonic anhydrase"/>
    <property type="match status" value="1"/>
</dbReference>
<dbReference type="Proteomes" id="UP001153709">
    <property type="component" value="Chromosome 6"/>
</dbReference>
<name>A0A9N9T1B2_DIABA</name>
<evidence type="ECO:0000256" key="4">
    <source>
        <dbReference type="ARBA" id="ARBA00022833"/>
    </source>
</evidence>
<dbReference type="GO" id="GO:0004089">
    <property type="term" value="F:carbonate dehydratase activity"/>
    <property type="evidence" value="ECO:0007669"/>
    <property type="project" value="UniProtKB-EC"/>
</dbReference>
<proteinExistence type="inferred from homology"/>
<dbReference type="Pfam" id="PF00194">
    <property type="entry name" value="Carb_anhydrase"/>
    <property type="match status" value="1"/>
</dbReference>
<dbReference type="PANTHER" id="PTHR18952">
    <property type="entry name" value="CARBONIC ANHYDRASE"/>
    <property type="match status" value="1"/>
</dbReference>
<reference evidence="8" key="1">
    <citation type="submission" date="2022-01" db="EMBL/GenBank/DDBJ databases">
        <authorList>
            <person name="King R."/>
        </authorList>
    </citation>
    <scope>NUCLEOTIDE SEQUENCE</scope>
</reference>
<dbReference type="CDD" id="cd00326">
    <property type="entry name" value="alpha_CA"/>
    <property type="match status" value="1"/>
</dbReference>
<dbReference type="GO" id="GO:0005737">
    <property type="term" value="C:cytoplasm"/>
    <property type="evidence" value="ECO:0007669"/>
    <property type="project" value="TreeGrafter"/>
</dbReference>
<keyword evidence="9" id="KW-1185">Reference proteome</keyword>
<evidence type="ECO:0000259" key="7">
    <source>
        <dbReference type="PROSITE" id="PS51144"/>
    </source>
</evidence>
<dbReference type="InterPro" id="IPR036398">
    <property type="entry name" value="CA_dom_sf"/>
</dbReference>
<evidence type="ECO:0000256" key="3">
    <source>
        <dbReference type="ARBA" id="ARBA00022723"/>
    </source>
</evidence>